<evidence type="ECO:0000313" key="3">
    <source>
        <dbReference type="Proteomes" id="UP000308199"/>
    </source>
</evidence>
<dbReference type="EMBL" id="SGPK01000036">
    <property type="protein sequence ID" value="THH10448.1"/>
    <property type="molecule type" value="Genomic_DNA"/>
</dbReference>
<keyword evidence="3" id="KW-1185">Reference proteome</keyword>
<feature type="chain" id="PRO_5020660922" description="Hydrophobin" evidence="1">
    <location>
        <begin position="21"/>
        <end position="104"/>
    </location>
</feature>
<evidence type="ECO:0000313" key="2">
    <source>
        <dbReference type="EMBL" id="THH10448.1"/>
    </source>
</evidence>
<name>A0A4S4LGS1_9AGAM</name>
<reference evidence="2 3" key="1">
    <citation type="submission" date="2019-02" db="EMBL/GenBank/DDBJ databases">
        <title>Genome sequencing of the rare red list fungi Phellinidium pouzarii.</title>
        <authorList>
            <person name="Buettner E."/>
            <person name="Kellner H."/>
        </authorList>
    </citation>
    <scope>NUCLEOTIDE SEQUENCE [LARGE SCALE GENOMIC DNA]</scope>
    <source>
        <strain evidence="2 3">DSM 108285</strain>
    </source>
</reference>
<protein>
    <recommendedName>
        <fullName evidence="4">Hydrophobin</fullName>
    </recommendedName>
</protein>
<dbReference type="AlphaFoldDB" id="A0A4S4LGS1"/>
<proteinExistence type="predicted"/>
<organism evidence="2 3">
    <name type="scientific">Phellinidium pouzarii</name>
    <dbReference type="NCBI Taxonomy" id="167371"/>
    <lineage>
        <taxon>Eukaryota</taxon>
        <taxon>Fungi</taxon>
        <taxon>Dikarya</taxon>
        <taxon>Basidiomycota</taxon>
        <taxon>Agaricomycotina</taxon>
        <taxon>Agaricomycetes</taxon>
        <taxon>Hymenochaetales</taxon>
        <taxon>Hymenochaetaceae</taxon>
        <taxon>Phellinidium</taxon>
    </lineage>
</organism>
<comment type="caution">
    <text evidence="2">The sequence shown here is derived from an EMBL/GenBank/DDBJ whole genome shotgun (WGS) entry which is preliminary data.</text>
</comment>
<evidence type="ECO:0008006" key="4">
    <source>
        <dbReference type="Google" id="ProtNLM"/>
    </source>
</evidence>
<gene>
    <name evidence="2" type="ORF">EW145_g1322</name>
</gene>
<feature type="signal peptide" evidence="1">
    <location>
        <begin position="1"/>
        <end position="20"/>
    </location>
</feature>
<dbReference type="Proteomes" id="UP000308199">
    <property type="component" value="Unassembled WGS sequence"/>
</dbReference>
<keyword evidence="1" id="KW-0732">Signal</keyword>
<sequence length="104" mass="10627">MFNKALVSFAVLVAAKTVLAAPQLSGIVPSTICLTSTTLEASVVDALTASLSTLGDTIVACGDSLTCTSLTDAVLASIQDDLADITVLPDIETVLDDLQFVGVR</sequence>
<accession>A0A4S4LGS1</accession>
<evidence type="ECO:0000256" key="1">
    <source>
        <dbReference type="SAM" id="SignalP"/>
    </source>
</evidence>